<dbReference type="SUPFAM" id="SSF55874">
    <property type="entry name" value="ATPase domain of HSP90 chaperone/DNA topoisomerase II/histidine kinase"/>
    <property type="match status" value="2"/>
</dbReference>
<dbReference type="InterPro" id="IPR039028">
    <property type="entry name" value="BCKD/PDK"/>
</dbReference>
<name>A0A9P6QHR3_9FUNG</name>
<dbReference type="AlphaFoldDB" id="A0A9P6QHR3"/>
<keyword evidence="1" id="KW-0067">ATP-binding</keyword>
<dbReference type="OrthoDB" id="241648at2759"/>
<keyword evidence="1" id="KW-0547">Nucleotide-binding</keyword>
<comment type="similarity">
    <text evidence="1">Belongs to the PDK/BCKDK protein kinase family.</text>
</comment>
<dbReference type="GO" id="GO:0004740">
    <property type="term" value="F:pyruvate dehydrogenase (acetyl-transferring) kinase activity"/>
    <property type="evidence" value="ECO:0007669"/>
    <property type="project" value="TreeGrafter"/>
</dbReference>
<comment type="subcellular location">
    <subcellularLocation>
        <location evidence="1">Mitochondrion matrix</location>
    </subcellularLocation>
</comment>
<evidence type="ECO:0000313" key="3">
    <source>
        <dbReference type="EMBL" id="KAG0269179.1"/>
    </source>
</evidence>
<dbReference type="PANTHER" id="PTHR11947:SF3">
    <property type="entry name" value="[PYRUVATE DEHYDROGENASE (ACETYL-TRANSFERRING)] KINASE, MITOCHONDRIAL"/>
    <property type="match status" value="1"/>
</dbReference>
<gene>
    <name evidence="3" type="ORF">DFQ27_004575</name>
</gene>
<dbReference type="InterPro" id="IPR036890">
    <property type="entry name" value="HATPase_C_sf"/>
</dbReference>
<reference evidence="3" key="1">
    <citation type="journal article" date="2020" name="Fungal Divers.">
        <title>Resolving the Mortierellaceae phylogeny through synthesis of multi-gene phylogenetics and phylogenomics.</title>
        <authorList>
            <person name="Vandepol N."/>
            <person name="Liber J."/>
            <person name="Desiro A."/>
            <person name="Na H."/>
            <person name="Kennedy M."/>
            <person name="Barry K."/>
            <person name="Grigoriev I.V."/>
            <person name="Miller A.N."/>
            <person name="O'Donnell K."/>
            <person name="Stajich J.E."/>
            <person name="Bonito G."/>
        </authorList>
    </citation>
    <scope>NUCLEOTIDE SEQUENCE</scope>
    <source>
        <strain evidence="3">BC1065</strain>
    </source>
</reference>
<dbReference type="PANTHER" id="PTHR11947">
    <property type="entry name" value="PYRUVATE DEHYDROGENASE KINASE"/>
    <property type="match status" value="1"/>
</dbReference>
<dbReference type="EC" id="2.7.11.-" evidence="1"/>
<sequence length="384" mass="41820">MPNFQHIARSYLEDISMITQMQKPSTPQLEEEFTALLRNLEQGHKIKVLAISRGEHLALHDRGLNLVQRVHPLTISQRAIRDAQKVCAAHYGEAAPSVLVHTPNPDIQTTYVEEFLHRNIFELLKNAMRATCEEHLYKGSPISISTSPSSTKAGTKNLPPIKLVLVDGGEDVTIKISDEGGGMALSEIDKIWSYVHSGNPSNLRKSSSNFVSRTRTTTTPYQPSAPNTSTLSTSSIVKQHEVPLSSSIPTSQPADSMAVMGGLASEAKDYLELPLNGSGHGLPLARLIARYFGGDLSLISMEGYGTDSYLSLYRNDDHLENFPEVDEEMATEVEVFVNELLDEPEPPSQEEASSSSLGPCSSRNPPTVSIPSLASASSAIRITV</sequence>
<dbReference type="GO" id="GO:0005759">
    <property type="term" value="C:mitochondrial matrix"/>
    <property type="evidence" value="ECO:0007669"/>
    <property type="project" value="UniProtKB-SubCell"/>
</dbReference>
<keyword evidence="1" id="KW-0418">Kinase</keyword>
<comment type="caution">
    <text evidence="3">The sequence shown here is derived from an EMBL/GenBank/DDBJ whole genome shotgun (WGS) entry which is preliminary data.</text>
</comment>
<keyword evidence="1" id="KW-0496">Mitochondrion</keyword>
<keyword evidence="1" id="KW-0808">Transferase</keyword>
<dbReference type="Proteomes" id="UP000807716">
    <property type="component" value="Unassembled WGS sequence"/>
</dbReference>
<proteinExistence type="inferred from homology"/>
<keyword evidence="4" id="KW-1185">Reference proteome</keyword>
<protein>
    <recommendedName>
        <fullName evidence="1">Protein-serine/threonine kinase</fullName>
        <ecNumber evidence="1">2.7.11.-</ecNumber>
    </recommendedName>
</protein>
<feature type="region of interest" description="Disordered" evidence="2">
    <location>
        <begin position="343"/>
        <end position="369"/>
    </location>
</feature>
<feature type="compositionally biased region" description="Polar residues" evidence="2">
    <location>
        <begin position="357"/>
        <end position="367"/>
    </location>
</feature>
<dbReference type="GO" id="GO:0005524">
    <property type="term" value="F:ATP binding"/>
    <property type="evidence" value="ECO:0007669"/>
    <property type="project" value="UniProtKB-UniRule"/>
</dbReference>
<dbReference type="GO" id="GO:0010906">
    <property type="term" value="P:regulation of glucose metabolic process"/>
    <property type="evidence" value="ECO:0007669"/>
    <property type="project" value="TreeGrafter"/>
</dbReference>
<accession>A0A9P6QHR3</accession>
<evidence type="ECO:0000256" key="1">
    <source>
        <dbReference type="RuleBase" id="RU366032"/>
    </source>
</evidence>
<organism evidence="3 4">
    <name type="scientific">Actinomortierella ambigua</name>
    <dbReference type="NCBI Taxonomy" id="1343610"/>
    <lineage>
        <taxon>Eukaryota</taxon>
        <taxon>Fungi</taxon>
        <taxon>Fungi incertae sedis</taxon>
        <taxon>Mucoromycota</taxon>
        <taxon>Mortierellomycotina</taxon>
        <taxon>Mortierellomycetes</taxon>
        <taxon>Mortierellales</taxon>
        <taxon>Mortierellaceae</taxon>
        <taxon>Actinomortierella</taxon>
    </lineage>
</organism>
<evidence type="ECO:0000256" key="2">
    <source>
        <dbReference type="SAM" id="MobiDB-lite"/>
    </source>
</evidence>
<dbReference type="EMBL" id="JAAAJB010000032">
    <property type="protein sequence ID" value="KAG0269179.1"/>
    <property type="molecule type" value="Genomic_DNA"/>
</dbReference>
<dbReference type="Gene3D" id="3.30.565.10">
    <property type="entry name" value="Histidine kinase-like ATPase, C-terminal domain"/>
    <property type="match status" value="1"/>
</dbReference>
<evidence type="ECO:0000313" key="4">
    <source>
        <dbReference type="Proteomes" id="UP000807716"/>
    </source>
</evidence>
<feature type="region of interest" description="Disordered" evidence="2">
    <location>
        <begin position="201"/>
        <end position="233"/>
    </location>
</feature>